<evidence type="ECO:0000313" key="2">
    <source>
        <dbReference type="Proteomes" id="UP001190700"/>
    </source>
</evidence>
<organism evidence="1 2">
    <name type="scientific">Cymbomonas tetramitiformis</name>
    <dbReference type="NCBI Taxonomy" id="36881"/>
    <lineage>
        <taxon>Eukaryota</taxon>
        <taxon>Viridiplantae</taxon>
        <taxon>Chlorophyta</taxon>
        <taxon>Pyramimonadophyceae</taxon>
        <taxon>Pyramimonadales</taxon>
        <taxon>Pyramimonadaceae</taxon>
        <taxon>Cymbomonas</taxon>
    </lineage>
</organism>
<reference evidence="1 2" key="1">
    <citation type="journal article" date="2015" name="Genome Biol. Evol.">
        <title>Comparative Genomics of a Bacterivorous Green Alga Reveals Evolutionary Causalities and Consequences of Phago-Mixotrophic Mode of Nutrition.</title>
        <authorList>
            <person name="Burns J.A."/>
            <person name="Paasch A."/>
            <person name="Narechania A."/>
            <person name="Kim E."/>
        </authorList>
    </citation>
    <scope>NUCLEOTIDE SEQUENCE [LARGE SCALE GENOMIC DNA]</scope>
    <source>
        <strain evidence="1 2">PLY_AMNH</strain>
    </source>
</reference>
<evidence type="ECO:0000313" key="1">
    <source>
        <dbReference type="EMBL" id="KAK3274639.1"/>
    </source>
</evidence>
<name>A0AAE0L7H7_9CHLO</name>
<comment type="caution">
    <text evidence="1">The sequence shown here is derived from an EMBL/GenBank/DDBJ whole genome shotgun (WGS) entry which is preliminary data.</text>
</comment>
<protein>
    <submittedName>
        <fullName evidence="1">Uncharacterized protein</fullName>
    </submittedName>
</protein>
<dbReference type="EMBL" id="LGRX02007617">
    <property type="protein sequence ID" value="KAK3274639.1"/>
    <property type="molecule type" value="Genomic_DNA"/>
</dbReference>
<proteinExistence type="predicted"/>
<sequence length="88" mass="10194">MTPMKNFNYKKEILRKFKGIVLRSLLQFNYLRAPRACYQLSRGDSSAFADAYSPFRFKCSAERGLVLTFCGNWVNSLEMESACFLCNE</sequence>
<gene>
    <name evidence="1" type="ORF">CYMTET_17187</name>
</gene>
<accession>A0AAE0L7H7</accession>
<dbReference type="AlphaFoldDB" id="A0AAE0L7H7"/>
<keyword evidence="2" id="KW-1185">Reference proteome</keyword>
<dbReference type="Proteomes" id="UP001190700">
    <property type="component" value="Unassembled WGS sequence"/>
</dbReference>